<dbReference type="Proteomes" id="UP001614338">
    <property type="component" value="Unassembled WGS sequence"/>
</dbReference>
<name>A0ABW8BNT8_9GAMM</name>
<dbReference type="RefSeq" id="WP_399841937.1">
    <property type="nucleotide sequence ID" value="NZ_JBITWC010000003.1"/>
</dbReference>
<proteinExistence type="predicted"/>
<reference evidence="1 2" key="1">
    <citation type="submission" date="2024-10" db="EMBL/GenBank/DDBJ databases">
        <title>The Natural Products Discovery Center: Release of the First 8490 Sequenced Strains for Exploring Actinobacteria Biosynthetic Diversity.</title>
        <authorList>
            <person name="Kalkreuter E."/>
            <person name="Kautsar S.A."/>
            <person name="Yang D."/>
            <person name="Bader C.D."/>
            <person name="Teijaro C.N."/>
            <person name="Fluegel L."/>
            <person name="Davis C.M."/>
            <person name="Simpson J.R."/>
            <person name="Lauterbach L."/>
            <person name="Steele A.D."/>
            <person name="Gui C."/>
            <person name="Meng S."/>
            <person name="Li G."/>
            <person name="Viehrig K."/>
            <person name="Ye F."/>
            <person name="Su P."/>
            <person name="Kiefer A.F."/>
            <person name="Nichols A."/>
            <person name="Cepeda A.J."/>
            <person name="Yan W."/>
            <person name="Fan B."/>
            <person name="Jiang Y."/>
            <person name="Adhikari A."/>
            <person name="Zheng C.-J."/>
            <person name="Schuster L."/>
            <person name="Cowan T.M."/>
            <person name="Smanski M.J."/>
            <person name="Chevrette M.G."/>
            <person name="De Carvalho L.P.S."/>
            <person name="Shen B."/>
        </authorList>
    </citation>
    <scope>NUCLEOTIDE SEQUENCE [LARGE SCALE GENOMIC DNA]</scope>
    <source>
        <strain evidence="1 2">NPDC077409</strain>
    </source>
</reference>
<gene>
    <name evidence="1" type="ORF">ACIGG6_02550</name>
</gene>
<organism evidence="1 2">
    <name type="scientific">Vreelandella lionensis</name>
    <dbReference type="NCBI Taxonomy" id="1144478"/>
    <lineage>
        <taxon>Bacteria</taxon>
        <taxon>Pseudomonadati</taxon>
        <taxon>Pseudomonadota</taxon>
        <taxon>Gammaproteobacteria</taxon>
        <taxon>Oceanospirillales</taxon>
        <taxon>Halomonadaceae</taxon>
        <taxon>Vreelandella</taxon>
    </lineage>
</organism>
<sequence>MNEKALKARELKGEDLNSFIDAKGISTICLLCGNDGVMIMSHGPDKPLQLFAMPLVHPDAEPGDTAETAGFICSNCGHVTTFAASLIVEWKYGEPPNDG</sequence>
<protein>
    <submittedName>
        <fullName evidence="1">Uncharacterized protein</fullName>
    </submittedName>
</protein>
<evidence type="ECO:0000313" key="1">
    <source>
        <dbReference type="EMBL" id="MFI8748875.1"/>
    </source>
</evidence>
<dbReference type="EMBL" id="JBITWC010000003">
    <property type="protein sequence ID" value="MFI8748875.1"/>
    <property type="molecule type" value="Genomic_DNA"/>
</dbReference>
<accession>A0ABW8BNT8</accession>
<keyword evidence="2" id="KW-1185">Reference proteome</keyword>
<comment type="caution">
    <text evidence="1">The sequence shown here is derived from an EMBL/GenBank/DDBJ whole genome shotgun (WGS) entry which is preliminary data.</text>
</comment>
<evidence type="ECO:0000313" key="2">
    <source>
        <dbReference type="Proteomes" id="UP001614338"/>
    </source>
</evidence>